<gene>
    <name evidence="2" type="ORF">D0Z07_4765</name>
</gene>
<sequence length="673" mass="75696">MTLCTICDSIDLGSASIGARPSLHPETTLGLYPELLTRAKEGCEACEFFCRTLQSSVSWKDRLDVLEDRIVVFSGLRLDVRKNQKQRRSWSCDDLLFDVCVPEEYQGEGHEEINREEVDERHIIPVDPLDEKALKQVKNWLSECESHENCSTPHTVKLPKKIIEIPSDPTVAPRVCLAEGKIGAYIVLSHCSGDIQTPSITNFPTPLDVGALPKTIADAITTTRRLGYRYLWAAPLCITQDSKSDWSSESSKFTLIYGQAALMISATEGVDSNSGILHERHILYSPALGLNKNRYLRLHLLRWKWDLERSALGKRGWAAIERMLAPRILHFARRQLIWECASGHKFEASAIIDKHYGAGQLRQTYRKEIIQPYIKKALQDHPIEVEAVGSEAEISRDGARLEAWLNCVDEFSARSLRDLEDKLIAMSSIANIIDDGTMGEYLAGVWSKNIAFGLAWGRVNSLLSPASTYRAPSWSWASVDGAISSIATAWPETMMQDHAKDPAWLEKYEPKLVSYHMVFGDPAYPYGSVREGSHIFVSGSCIGLMNLAESLNDESPFSLNIGMDSSPVFECTCCIQRPEEERKTASEKFSSEADHHLCMILMGDAWRTGPTYDQHKGICDLVILKAHGDEDGTYEKVGFVRVQKEYFGNSKTFDEVHEVWDGMAWERRVLKLI</sequence>
<dbReference type="OrthoDB" id="5125733at2759"/>
<evidence type="ECO:0000313" key="3">
    <source>
        <dbReference type="Proteomes" id="UP000785200"/>
    </source>
</evidence>
<dbReference type="EMBL" id="VNKQ01000009">
    <property type="protein sequence ID" value="KAG0648754.1"/>
    <property type="molecule type" value="Genomic_DNA"/>
</dbReference>
<comment type="caution">
    <text evidence="2">The sequence shown here is derived from an EMBL/GenBank/DDBJ whole genome shotgun (WGS) entry which is preliminary data.</text>
</comment>
<organism evidence="2 3">
    <name type="scientific">Hyphodiscus hymeniophilus</name>
    <dbReference type="NCBI Taxonomy" id="353542"/>
    <lineage>
        <taxon>Eukaryota</taxon>
        <taxon>Fungi</taxon>
        <taxon>Dikarya</taxon>
        <taxon>Ascomycota</taxon>
        <taxon>Pezizomycotina</taxon>
        <taxon>Leotiomycetes</taxon>
        <taxon>Helotiales</taxon>
        <taxon>Hyphodiscaceae</taxon>
        <taxon>Hyphodiscus</taxon>
    </lineage>
</organism>
<dbReference type="InterPro" id="IPR010730">
    <property type="entry name" value="HET"/>
</dbReference>
<name>A0A9P6VJD8_9HELO</name>
<reference evidence="2" key="1">
    <citation type="submission" date="2019-07" db="EMBL/GenBank/DDBJ databases">
        <title>Hyphodiscus hymeniophilus genome sequencing and assembly.</title>
        <authorList>
            <person name="Kramer G."/>
            <person name="Nodwell J."/>
        </authorList>
    </citation>
    <scope>NUCLEOTIDE SEQUENCE</scope>
    <source>
        <strain evidence="2">ATCC 34498</strain>
    </source>
</reference>
<evidence type="ECO:0000259" key="1">
    <source>
        <dbReference type="Pfam" id="PF06985"/>
    </source>
</evidence>
<dbReference type="Proteomes" id="UP000785200">
    <property type="component" value="Unassembled WGS sequence"/>
</dbReference>
<accession>A0A9P6VJD8</accession>
<dbReference type="AlphaFoldDB" id="A0A9P6VJD8"/>
<feature type="domain" description="Heterokaryon incompatibility" evidence="1">
    <location>
        <begin position="185"/>
        <end position="318"/>
    </location>
</feature>
<evidence type="ECO:0000313" key="2">
    <source>
        <dbReference type="EMBL" id="KAG0648754.1"/>
    </source>
</evidence>
<dbReference type="PANTHER" id="PTHR33112">
    <property type="entry name" value="DOMAIN PROTEIN, PUTATIVE-RELATED"/>
    <property type="match status" value="1"/>
</dbReference>
<dbReference type="PANTHER" id="PTHR33112:SF16">
    <property type="entry name" value="HETEROKARYON INCOMPATIBILITY DOMAIN-CONTAINING PROTEIN"/>
    <property type="match status" value="1"/>
</dbReference>
<protein>
    <recommendedName>
        <fullName evidence="1">Heterokaryon incompatibility domain-containing protein</fullName>
    </recommendedName>
</protein>
<keyword evidence="3" id="KW-1185">Reference proteome</keyword>
<dbReference type="Pfam" id="PF06985">
    <property type="entry name" value="HET"/>
    <property type="match status" value="1"/>
</dbReference>
<proteinExistence type="predicted"/>